<proteinExistence type="predicted"/>
<dbReference type="Proteomes" id="UP001165063">
    <property type="component" value="Unassembled WGS sequence"/>
</dbReference>
<accession>A0A9W6T912</accession>
<sequence>MTTSKHLLVEPCGSAMLALMISGDAVLISSQALEPETERSTSPDPETEIKVESHSSTSFEKNMLASAVEQA</sequence>
<comment type="caution">
    <text evidence="2">The sequence shown here is derived from an EMBL/GenBank/DDBJ whole genome shotgun (WGS) entry which is preliminary data.</text>
</comment>
<evidence type="ECO:0000313" key="2">
    <source>
        <dbReference type="EMBL" id="GME81889.1"/>
    </source>
</evidence>
<protein>
    <submittedName>
        <fullName evidence="2">Unnamed protein product</fullName>
    </submittedName>
</protein>
<dbReference type="EMBL" id="BSXU01015117">
    <property type="protein sequence ID" value="GME81889.1"/>
    <property type="molecule type" value="Genomic_DNA"/>
</dbReference>
<reference evidence="2" key="1">
    <citation type="submission" date="2023-04" db="EMBL/GenBank/DDBJ databases">
        <title>Ambrosiozyma monospora NBRC 1965.</title>
        <authorList>
            <person name="Ichikawa N."/>
            <person name="Sato H."/>
            <person name="Tonouchi N."/>
        </authorList>
    </citation>
    <scope>NUCLEOTIDE SEQUENCE</scope>
    <source>
        <strain evidence="2">NBRC 1965</strain>
    </source>
</reference>
<feature type="compositionally biased region" description="Basic and acidic residues" evidence="1">
    <location>
        <begin position="36"/>
        <end position="53"/>
    </location>
</feature>
<evidence type="ECO:0000256" key="1">
    <source>
        <dbReference type="SAM" id="MobiDB-lite"/>
    </source>
</evidence>
<dbReference type="AlphaFoldDB" id="A0A9W6T912"/>
<evidence type="ECO:0000313" key="3">
    <source>
        <dbReference type="Proteomes" id="UP001165063"/>
    </source>
</evidence>
<keyword evidence="3" id="KW-1185">Reference proteome</keyword>
<gene>
    <name evidence="2" type="ORF">Amon01_001002800</name>
</gene>
<feature type="region of interest" description="Disordered" evidence="1">
    <location>
        <begin position="32"/>
        <end position="58"/>
    </location>
</feature>
<name>A0A9W6T912_AMBMO</name>
<organism evidence="2 3">
    <name type="scientific">Ambrosiozyma monospora</name>
    <name type="common">Yeast</name>
    <name type="synonym">Endomycopsis monosporus</name>
    <dbReference type="NCBI Taxonomy" id="43982"/>
    <lineage>
        <taxon>Eukaryota</taxon>
        <taxon>Fungi</taxon>
        <taxon>Dikarya</taxon>
        <taxon>Ascomycota</taxon>
        <taxon>Saccharomycotina</taxon>
        <taxon>Pichiomycetes</taxon>
        <taxon>Pichiales</taxon>
        <taxon>Pichiaceae</taxon>
        <taxon>Ambrosiozyma</taxon>
    </lineage>
</organism>